<name>A0A9P6H4Q5_9AGAM</name>
<dbReference type="EMBL" id="WIUZ02000020">
    <property type="protein sequence ID" value="KAF9779195.1"/>
    <property type="molecule type" value="Genomic_DNA"/>
</dbReference>
<sequence length="381" mass="41677">MAEGFRTFTFPVLLALPSSSDEKYRFLLSAYFEYAPSERAKVSGLEEAALAAVRLSARRLKIASDSTMSVGIYQLCEPRPLEGSLKDMKNAYSIINEDYMEKKATYLSHLRSLNGVKSDNVIAVLTVMHEVNQSEAQIRREGIAAAAQKRESPSTGASLTQRTLTQNDGRADAVYNYRPAELTPPPITIYHPVFAKFLQLMAEPPDPTHEELGRAHEFVCLASAYYRDEAERVGKLSRSINAAVHDGILGTHPLSYTSSKLAPGGVVFSGKTPSGFLTIAAILVLEAKAEIGEAVYSSDEARHIREASCCPALIIGMPGPNIIVSGAVFADKIITQTLTDYISVIPRPNRNNRSPFDDAGYRIAHLFCALKECINNLEVGF</sequence>
<dbReference type="Proteomes" id="UP000736335">
    <property type="component" value="Unassembled WGS sequence"/>
</dbReference>
<evidence type="ECO:0000313" key="3">
    <source>
        <dbReference type="Proteomes" id="UP000736335"/>
    </source>
</evidence>
<accession>A0A9P6H4Q5</accession>
<dbReference type="AlphaFoldDB" id="A0A9P6H4Q5"/>
<evidence type="ECO:0000313" key="2">
    <source>
        <dbReference type="EMBL" id="KAF9779195.1"/>
    </source>
</evidence>
<proteinExistence type="predicted"/>
<organism evidence="2 3">
    <name type="scientific">Thelephora terrestris</name>
    <dbReference type="NCBI Taxonomy" id="56493"/>
    <lineage>
        <taxon>Eukaryota</taxon>
        <taxon>Fungi</taxon>
        <taxon>Dikarya</taxon>
        <taxon>Basidiomycota</taxon>
        <taxon>Agaricomycotina</taxon>
        <taxon>Agaricomycetes</taxon>
        <taxon>Thelephorales</taxon>
        <taxon>Thelephoraceae</taxon>
        <taxon>Thelephora</taxon>
    </lineage>
</organism>
<feature type="region of interest" description="Disordered" evidence="1">
    <location>
        <begin position="146"/>
        <end position="165"/>
    </location>
</feature>
<gene>
    <name evidence="2" type="ORF">BJ322DRAFT_1113551</name>
</gene>
<feature type="compositionally biased region" description="Polar residues" evidence="1">
    <location>
        <begin position="153"/>
        <end position="165"/>
    </location>
</feature>
<evidence type="ECO:0000256" key="1">
    <source>
        <dbReference type="SAM" id="MobiDB-lite"/>
    </source>
</evidence>
<reference evidence="2" key="2">
    <citation type="submission" date="2020-11" db="EMBL/GenBank/DDBJ databases">
        <authorList>
            <consortium name="DOE Joint Genome Institute"/>
            <person name="Kuo A."/>
            <person name="Miyauchi S."/>
            <person name="Kiss E."/>
            <person name="Drula E."/>
            <person name="Kohler A."/>
            <person name="Sanchez-Garcia M."/>
            <person name="Andreopoulos B."/>
            <person name="Barry K.W."/>
            <person name="Bonito G."/>
            <person name="Buee M."/>
            <person name="Carver A."/>
            <person name="Chen C."/>
            <person name="Cichocki N."/>
            <person name="Clum A."/>
            <person name="Culley D."/>
            <person name="Crous P.W."/>
            <person name="Fauchery L."/>
            <person name="Girlanda M."/>
            <person name="Hayes R."/>
            <person name="Keri Z."/>
            <person name="Labutti K."/>
            <person name="Lipzen A."/>
            <person name="Lombard V."/>
            <person name="Magnuson J."/>
            <person name="Maillard F."/>
            <person name="Morin E."/>
            <person name="Murat C."/>
            <person name="Nolan M."/>
            <person name="Ohm R."/>
            <person name="Pangilinan J."/>
            <person name="Pereira M."/>
            <person name="Perotto S."/>
            <person name="Peter M."/>
            <person name="Riley R."/>
            <person name="Sitrit Y."/>
            <person name="Stielow B."/>
            <person name="Szollosi G."/>
            <person name="Zifcakova L."/>
            <person name="Stursova M."/>
            <person name="Spatafora J.W."/>
            <person name="Tedersoo L."/>
            <person name="Vaario L.-M."/>
            <person name="Yamada A."/>
            <person name="Yan M."/>
            <person name="Wang P."/>
            <person name="Xu J."/>
            <person name="Bruns T."/>
            <person name="Baldrian P."/>
            <person name="Vilgalys R."/>
            <person name="Henrissat B."/>
            <person name="Grigoriev I.V."/>
            <person name="Hibbett D."/>
            <person name="Nagy L.G."/>
            <person name="Martin F.M."/>
        </authorList>
    </citation>
    <scope>NUCLEOTIDE SEQUENCE</scope>
    <source>
        <strain evidence="2">UH-Tt-Lm1</strain>
    </source>
</reference>
<dbReference type="OrthoDB" id="2803068at2759"/>
<keyword evidence="3" id="KW-1185">Reference proteome</keyword>
<reference evidence="2" key="1">
    <citation type="journal article" date="2020" name="Nat. Commun.">
        <title>Large-scale genome sequencing of mycorrhizal fungi provides insights into the early evolution of symbiotic traits.</title>
        <authorList>
            <person name="Miyauchi S."/>
            <person name="Kiss E."/>
            <person name="Kuo A."/>
            <person name="Drula E."/>
            <person name="Kohler A."/>
            <person name="Sanchez-Garcia M."/>
            <person name="Morin E."/>
            <person name="Andreopoulos B."/>
            <person name="Barry K.W."/>
            <person name="Bonito G."/>
            <person name="Buee M."/>
            <person name="Carver A."/>
            <person name="Chen C."/>
            <person name="Cichocki N."/>
            <person name="Clum A."/>
            <person name="Culley D."/>
            <person name="Crous P.W."/>
            <person name="Fauchery L."/>
            <person name="Girlanda M."/>
            <person name="Hayes R.D."/>
            <person name="Keri Z."/>
            <person name="LaButti K."/>
            <person name="Lipzen A."/>
            <person name="Lombard V."/>
            <person name="Magnuson J."/>
            <person name="Maillard F."/>
            <person name="Murat C."/>
            <person name="Nolan M."/>
            <person name="Ohm R.A."/>
            <person name="Pangilinan J."/>
            <person name="Pereira M.F."/>
            <person name="Perotto S."/>
            <person name="Peter M."/>
            <person name="Pfister S."/>
            <person name="Riley R."/>
            <person name="Sitrit Y."/>
            <person name="Stielow J.B."/>
            <person name="Szollosi G."/>
            <person name="Zifcakova L."/>
            <person name="Stursova M."/>
            <person name="Spatafora J.W."/>
            <person name="Tedersoo L."/>
            <person name="Vaario L.M."/>
            <person name="Yamada A."/>
            <person name="Yan M."/>
            <person name="Wang P."/>
            <person name="Xu J."/>
            <person name="Bruns T."/>
            <person name="Baldrian P."/>
            <person name="Vilgalys R."/>
            <person name="Dunand C."/>
            <person name="Henrissat B."/>
            <person name="Grigoriev I.V."/>
            <person name="Hibbett D."/>
            <person name="Nagy L.G."/>
            <person name="Martin F.M."/>
        </authorList>
    </citation>
    <scope>NUCLEOTIDE SEQUENCE</scope>
    <source>
        <strain evidence="2">UH-Tt-Lm1</strain>
    </source>
</reference>
<protein>
    <submittedName>
        <fullName evidence="2">Uncharacterized protein</fullName>
    </submittedName>
</protein>
<comment type="caution">
    <text evidence="2">The sequence shown here is derived from an EMBL/GenBank/DDBJ whole genome shotgun (WGS) entry which is preliminary data.</text>
</comment>